<feature type="region of interest" description="Disordered" evidence="1">
    <location>
        <begin position="1"/>
        <end position="35"/>
    </location>
</feature>
<dbReference type="EMBL" id="BSBI01000016">
    <property type="protein sequence ID" value="GLF98768.1"/>
    <property type="molecule type" value="Genomic_DNA"/>
</dbReference>
<dbReference type="SUPFAM" id="SSF53474">
    <property type="entry name" value="alpha/beta-Hydrolases"/>
    <property type="match status" value="1"/>
</dbReference>
<evidence type="ECO:0000256" key="1">
    <source>
        <dbReference type="SAM" id="MobiDB-lite"/>
    </source>
</evidence>
<comment type="caution">
    <text evidence="3">The sequence shown here is derived from an EMBL/GenBank/DDBJ whole genome shotgun (WGS) entry which is preliminary data.</text>
</comment>
<evidence type="ECO:0000313" key="3">
    <source>
        <dbReference type="EMBL" id="GLF98768.1"/>
    </source>
</evidence>
<keyword evidence="4" id="KW-1185">Reference proteome</keyword>
<dbReference type="PANTHER" id="PTHR43433">
    <property type="entry name" value="HYDROLASE, ALPHA/BETA FOLD FAMILY PROTEIN"/>
    <property type="match status" value="1"/>
</dbReference>
<dbReference type="Proteomes" id="UP001291653">
    <property type="component" value="Unassembled WGS sequence"/>
</dbReference>
<dbReference type="InterPro" id="IPR000073">
    <property type="entry name" value="AB_hydrolase_1"/>
</dbReference>
<reference evidence="3 4" key="1">
    <citation type="submission" date="2022-10" db="EMBL/GenBank/DDBJ databases">
        <title>Draft genome sequence of Streptomyces sp. YSPA8.</title>
        <authorList>
            <person name="Moriuchi R."/>
            <person name="Dohra H."/>
            <person name="Yamamura H."/>
            <person name="Kodani S."/>
        </authorList>
    </citation>
    <scope>NUCLEOTIDE SEQUENCE [LARGE SCALE GENOMIC DNA]</scope>
    <source>
        <strain evidence="3 4">YSPA8</strain>
    </source>
</reference>
<gene>
    <name evidence="3" type="ORF">SYYSPA8_30745</name>
</gene>
<organism evidence="3 4">
    <name type="scientific">Streptomyces yaizuensis</name>
    <dbReference type="NCBI Taxonomy" id="2989713"/>
    <lineage>
        <taxon>Bacteria</taxon>
        <taxon>Bacillati</taxon>
        <taxon>Actinomycetota</taxon>
        <taxon>Actinomycetes</taxon>
        <taxon>Kitasatosporales</taxon>
        <taxon>Streptomycetaceae</taxon>
        <taxon>Streptomyces</taxon>
    </lineage>
</organism>
<name>A0ABQ5P8E8_9ACTN</name>
<dbReference type="InterPro" id="IPR029058">
    <property type="entry name" value="AB_hydrolase_fold"/>
</dbReference>
<evidence type="ECO:0000259" key="2">
    <source>
        <dbReference type="Pfam" id="PF12697"/>
    </source>
</evidence>
<accession>A0ABQ5P8E8</accession>
<dbReference type="Pfam" id="PF12697">
    <property type="entry name" value="Abhydrolase_6"/>
    <property type="match status" value="1"/>
</dbReference>
<sequence length="301" mass="32775">MEPAPGTSDTVDIHPAGDDPGTEGGGILGDLDEDYGGTRDCPMETVVSADGTVIAYEKYGSGPPVVVIGGGLNDRAMFTPLSTIMSEHFTVYTYDRRGRGDSGYGDPDRWTIQREVEDLAAVLEAVGEPSHVFANCTGGMIAVLAAADGLPLLRLGLYEPPYWSSPTTAEQVETLKRLIAEDRREEVVTIFARDIVGFLDDESIVKFKTHPAWAAFQTMTPSTYYDALINRDHLDIPYDALHRIAVPTLVLRGDEGQREIHDACARIAVEVRGAKLVTMHGYDHLFDQKAGAPLLMEFFAA</sequence>
<dbReference type="GO" id="GO:0016787">
    <property type="term" value="F:hydrolase activity"/>
    <property type="evidence" value="ECO:0007669"/>
    <property type="project" value="UniProtKB-KW"/>
</dbReference>
<keyword evidence="3" id="KW-0378">Hydrolase</keyword>
<proteinExistence type="predicted"/>
<feature type="domain" description="AB hydrolase-1" evidence="2">
    <location>
        <begin position="66"/>
        <end position="286"/>
    </location>
</feature>
<dbReference type="RefSeq" id="WP_323450741.1">
    <property type="nucleotide sequence ID" value="NZ_BSBI01000016.1"/>
</dbReference>
<protein>
    <submittedName>
        <fullName evidence="3">Alpha/beta hydrolase</fullName>
    </submittedName>
</protein>
<dbReference type="PANTHER" id="PTHR43433:SF5">
    <property type="entry name" value="AB HYDROLASE-1 DOMAIN-CONTAINING PROTEIN"/>
    <property type="match status" value="1"/>
</dbReference>
<dbReference type="InterPro" id="IPR050471">
    <property type="entry name" value="AB_hydrolase"/>
</dbReference>
<evidence type="ECO:0000313" key="4">
    <source>
        <dbReference type="Proteomes" id="UP001291653"/>
    </source>
</evidence>
<dbReference type="Gene3D" id="3.40.50.1820">
    <property type="entry name" value="alpha/beta hydrolase"/>
    <property type="match status" value="1"/>
</dbReference>